<dbReference type="Pfam" id="PF04827">
    <property type="entry name" value="Plant_tran"/>
    <property type="match status" value="2"/>
</dbReference>
<reference evidence="1" key="2">
    <citation type="submission" date="2020-03" db="EMBL/GenBank/DDBJ databases">
        <title>Walnut 2.0.</title>
        <authorList>
            <person name="Marrano A."/>
            <person name="Britton M."/>
            <person name="Zimin A.V."/>
            <person name="Zaini P.A."/>
            <person name="Workman R."/>
            <person name="Puiu D."/>
            <person name="Bianco L."/>
            <person name="Allen B.J."/>
            <person name="Troggio M."/>
            <person name="Leslie C.A."/>
            <person name="Timp W."/>
            <person name="Dendekar A."/>
            <person name="Salzberg S.L."/>
            <person name="Neale D.B."/>
        </authorList>
    </citation>
    <scope>NUCLEOTIDE SEQUENCE</scope>
    <source>
        <tissue evidence="1">Leaves</tissue>
    </source>
</reference>
<name>A0A833U4S2_JUGRE</name>
<comment type="caution">
    <text evidence="1">The sequence shown here is derived from an EMBL/GenBank/DDBJ whole genome shotgun (WGS) entry which is preliminary data.</text>
</comment>
<dbReference type="Gramene" id="Jr13_20470_p1">
    <property type="protein sequence ID" value="cds.Jr13_20470_p1"/>
    <property type="gene ID" value="Jr13_20470"/>
</dbReference>
<gene>
    <name evidence="1" type="ORF">F2P56_030508</name>
</gene>
<evidence type="ECO:0008006" key="3">
    <source>
        <dbReference type="Google" id="ProtNLM"/>
    </source>
</evidence>
<dbReference type="PANTHER" id="PTHR47150">
    <property type="entry name" value="OS12G0169200 PROTEIN"/>
    <property type="match status" value="1"/>
</dbReference>
<accession>A0A833U4S2</accession>
<feature type="non-terminal residue" evidence="1">
    <location>
        <position position="363"/>
    </location>
</feature>
<sequence length="363" mass="42088">MKFSGDAVVSMHPPTDNNGIHDMGTLLINKEVPEMMNKNQKLDVQQVSTVLMDPIYEVFDSSSSDEEFELNLALTMEAKHLDNERGSTSHRNSIMRRIFIRRNSFEGHQRLFQDYFAESPIYPPNLFRRRFRMQRHLFLRIQAEVGAYDPYFVQRRDAARRLGHSSLQKITAAMRILAYGVSGDFVDEYLRIAENTATECLKKFVKAVIFIFSNEYLRSPNDNDIARLLAVGESRGFPGMLGSSHNDINVLEHSSVFRELAEGRAPEVNYSINGNDYSMEYYLVDAQESTRKDVERAFGVLQARFAIIRGPVRFYDRQTLKEIMMACIILHNMIVEDERYTYIRIEDFVYEQSDEISQEPVSH</sequence>
<protein>
    <recommendedName>
        <fullName evidence="3">Nuclease HARBI1</fullName>
    </recommendedName>
</protein>
<dbReference type="InterPro" id="IPR006912">
    <property type="entry name" value="Harbinger_derived_prot"/>
</dbReference>
<reference evidence="1" key="1">
    <citation type="submission" date="2015-10" db="EMBL/GenBank/DDBJ databases">
        <authorList>
            <person name="Martinez-Garcia P.J."/>
            <person name="Crepeau M.W."/>
            <person name="Puiu D."/>
            <person name="Gonzalez-Ibeas D."/>
            <person name="Whalen J."/>
            <person name="Stevens K."/>
            <person name="Paul R."/>
            <person name="Butterfield T."/>
            <person name="Britton M."/>
            <person name="Reagan R."/>
            <person name="Chakraborty S."/>
            <person name="Walawage S.L."/>
            <person name="Vasquez-Gross H.A."/>
            <person name="Cardeno C."/>
            <person name="Famula R."/>
            <person name="Pratt K."/>
            <person name="Kuruganti S."/>
            <person name="Aradhya M.K."/>
            <person name="Leslie C.A."/>
            <person name="Dandekar A.M."/>
            <person name="Salzberg S.L."/>
            <person name="Wegrzyn J.L."/>
            <person name="Langley C.H."/>
            <person name="Neale D.B."/>
        </authorList>
    </citation>
    <scope>NUCLEOTIDE SEQUENCE</scope>
    <source>
        <tissue evidence="1">Leaves</tissue>
    </source>
</reference>
<evidence type="ECO:0000313" key="2">
    <source>
        <dbReference type="Proteomes" id="UP000619265"/>
    </source>
</evidence>
<dbReference type="Proteomes" id="UP000619265">
    <property type="component" value="Unassembled WGS sequence"/>
</dbReference>
<dbReference type="EMBL" id="LIHL02000013">
    <property type="protein sequence ID" value="KAF5450133.1"/>
    <property type="molecule type" value="Genomic_DNA"/>
</dbReference>
<dbReference type="AlphaFoldDB" id="A0A833U4S2"/>
<dbReference type="PANTHER" id="PTHR47150:SF6">
    <property type="entry name" value="OS01G0872900 PROTEIN"/>
    <property type="match status" value="1"/>
</dbReference>
<proteinExistence type="predicted"/>
<organism evidence="1 2">
    <name type="scientific">Juglans regia</name>
    <name type="common">English walnut</name>
    <dbReference type="NCBI Taxonomy" id="51240"/>
    <lineage>
        <taxon>Eukaryota</taxon>
        <taxon>Viridiplantae</taxon>
        <taxon>Streptophyta</taxon>
        <taxon>Embryophyta</taxon>
        <taxon>Tracheophyta</taxon>
        <taxon>Spermatophyta</taxon>
        <taxon>Magnoliopsida</taxon>
        <taxon>eudicotyledons</taxon>
        <taxon>Gunneridae</taxon>
        <taxon>Pentapetalae</taxon>
        <taxon>rosids</taxon>
        <taxon>fabids</taxon>
        <taxon>Fagales</taxon>
        <taxon>Juglandaceae</taxon>
        <taxon>Juglans</taxon>
    </lineage>
</organism>
<evidence type="ECO:0000313" key="1">
    <source>
        <dbReference type="EMBL" id="KAF5450133.1"/>
    </source>
</evidence>